<comment type="caution">
    <text evidence="4">The sequence shown here is derived from an EMBL/GenBank/DDBJ whole genome shotgun (WGS) entry which is preliminary data.</text>
</comment>
<sequence length="299" mass="31739">MGRRIARRRIIRATIDGARIPREEKIAVEEPLEIRFNGSSFTTSMRTPGDDFDMVAGFLLAEGIISRTEHLVSMRYCAGTDEEGNQTFNVIDVQVGFGATAPDLSAARHVVTSSACGICGTNSIDEVSKKSSYALDPASGHLSVQTLLALPDTLRDAQSLFSATGGVHAAGLFTTTGELLVLREDVGRHNAVDKVIGAALREHRLPLHDSVLQVSGRASFELVQKAAMAGIPVLSAVSAPSSLAVELAEETGLTLAGFSRSSTVNLYTHPDRVVSGTKVSTLAPRKHPKSALAHAIVEE</sequence>
<dbReference type="HAMAP" id="MF_00187">
    <property type="entry name" value="FdhD"/>
    <property type="match status" value="1"/>
</dbReference>
<gene>
    <name evidence="3 4" type="primary">fdhD</name>
    <name evidence="4" type="ORF">HED64_12860</name>
</gene>
<feature type="active site" description="Cysteine persulfide intermediate" evidence="3">
    <location>
        <position position="116"/>
    </location>
</feature>
<evidence type="ECO:0000313" key="4">
    <source>
        <dbReference type="EMBL" id="NKG21591.1"/>
    </source>
</evidence>
<dbReference type="Proteomes" id="UP000746595">
    <property type="component" value="Unassembled WGS sequence"/>
</dbReference>
<comment type="similarity">
    <text evidence="3">Belongs to the FdhD family.</text>
</comment>
<protein>
    <recommendedName>
        <fullName evidence="3">Sulfur carrier protein FdhD</fullName>
    </recommendedName>
</protein>
<organism evidence="4 5">
    <name type="scientific">Paeniglutamicibacter terrestris</name>
    <dbReference type="NCBI Taxonomy" id="2723403"/>
    <lineage>
        <taxon>Bacteria</taxon>
        <taxon>Bacillati</taxon>
        <taxon>Actinomycetota</taxon>
        <taxon>Actinomycetes</taxon>
        <taxon>Micrococcales</taxon>
        <taxon>Micrococcaceae</taxon>
        <taxon>Paeniglutamicibacter</taxon>
    </lineage>
</organism>
<comment type="subcellular location">
    <subcellularLocation>
        <location evidence="3">Cytoplasm</location>
    </subcellularLocation>
</comment>
<keyword evidence="5" id="KW-1185">Reference proteome</keyword>
<dbReference type="SUPFAM" id="SSF53927">
    <property type="entry name" value="Cytidine deaminase-like"/>
    <property type="match status" value="1"/>
</dbReference>
<dbReference type="InterPro" id="IPR003786">
    <property type="entry name" value="FdhD"/>
</dbReference>
<keyword evidence="2 3" id="KW-0501">Molybdenum cofactor biosynthesis</keyword>
<dbReference type="Gene3D" id="3.10.20.10">
    <property type="match status" value="1"/>
</dbReference>
<keyword evidence="1 3" id="KW-0963">Cytoplasm</keyword>
<dbReference type="Gene3D" id="3.40.140.10">
    <property type="entry name" value="Cytidine Deaminase, domain 2"/>
    <property type="match status" value="1"/>
</dbReference>
<evidence type="ECO:0000256" key="3">
    <source>
        <dbReference type="HAMAP-Rule" id="MF_00187"/>
    </source>
</evidence>
<evidence type="ECO:0000256" key="2">
    <source>
        <dbReference type="ARBA" id="ARBA00023150"/>
    </source>
</evidence>
<dbReference type="RefSeq" id="WP_168152406.1">
    <property type="nucleotide sequence ID" value="NZ_JAAWVT010000006.1"/>
</dbReference>
<reference evidence="4 5" key="1">
    <citation type="submission" date="2020-04" db="EMBL/GenBank/DDBJ databases">
        <title>Paeniglutamicibacter sp. ANT13_2, a novel actinomycete isolated from sediment in Antarctica.</title>
        <authorList>
            <person name="Sakdapetsiri C."/>
            <person name="Pinyakong O."/>
        </authorList>
    </citation>
    <scope>NUCLEOTIDE SEQUENCE [LARGE SCALE GENOMIC DNA]</scope>
    <source>
        <strain evidence="4 5">ANT13_2</strain>
    </source>
</reference>
<accession>A0ABX1G5Q8</accession>
<dbReference type="NCBIfam" id="TIGR00129">
    <property type="entry name" value="fdhD_narQ"/>
    <property type="match status" value="1"/>
</dbReference>
<comment type="function">
    <text evidence="3">Required for formate dehydrogenase (FDH) activity. Acts as a sulfur carrier protein that transfers sulfur from IscS to the molybdenum cofactor prior to its insertion into FDH.</text>
</comment>
<dbReference type="PANTHER" id="PTHR30592">
    <property type="entry name" value="FORMATE DEHYDROGENASE"/>
    <property type="match status" value="1"/>
</dbReference>
<dbReference type="NCBIfam" id="NF001943">
    <property type="entry name" value="PRK00724.1-2"/>
    <property type="match status" value="1"/>
</dbReference>
<dbReference type="PIRSF" id="PIRSF015626">
    <property type="entry name" value="FdhD"/>
    <property type="match status" value="1"/>
</dbReference>
<dbReference type="InterPro" id="IPR016193">
    <property type="entry name" value="Cytidine_deaminase-like"/>
</dbReference>
<dbReference type="EMBL" id="JAAWVT010000006">
    <property type="protein sequence ID" value="NKG21591.1"/>
    <property type="molecule type" value="Genomic_DNA"/>
</dbReference>
<dbReference type="PANTHER" id="PTHR30592:SF1">
    <property type="entry name" value="SULFUR CARRIER PROTEIN FDHD"/>
    <property type="match status" value="1"/>
</dbReference>
<dbReference type="Pfam" id="PF02634">
    <property type="entry name" value="FdhD-NarQ"/>
    <property type="match status" value="1"/>
</dbReference>
<comment type="caution">
    <text evidence="3">Lacks conserved residue(s) required for the propagation of feature annotation.</text>
</comment>
<evidence type="ECO:0000256" key="1">
    <source>
        <dbReference type="ARBA" id="ARBA00022490"/>
    </source>
</evidence>
<proteinExistence type="inferred from homology"/>
<evidence type="ECO:0000313" key="5">
    <source>
        <dbReference type="Proteomes" id="UP000746595"/>
    </source>
</evidence>
<name>A0ABX1G5Q8_9MICC</name>